<reference evidence="3 4" key="1">
    <citation type="submission" date="2019-04" db="EMBL/GenBank/DDBJ databases">
        <title>Corynebacterium endometrii sp. nov., isolated from the uterus of a cow with endometritis.</title>
        <authorList>
            <person name="Ballas P."/>
            <person name="Ruckert C."/>
            <person name="Wagener K."/>
            <person name="Drillich M."/>
            <person name="Kaempfer P."/>
            <person name="Busse H.-J."/>
            <person name="Ehling-Schulz M."/>
        </authorList>
    </citation>
    <scope>NUCLEOTIDE SEQUENCE [LARGE SCALE GENOMIC DNA]</scope>
    <source>
        <strain evidence="3 4">LMM-1653</strain>
    </source>
</reference>
<feature type="transmembrane region" description="Helical" evidence="1">
    <location>
        <begin position="259"/>
        <end position="277"/>
    </location>
</feature>
<name>A0A4P7QI14_9CORY</name>
<keyword evidence="1" id="KW-1133">Transmembrane helix</keyword>
<sequence precursor="true">MARTRLTAIVTATAVTLGAVTVPPATAAPSVTVRESAHGQPLCTVTHSDEDHRAAQELEAAYIATVRRASELGQAALPEHKAAFDAVAKITQADLNAALALPDVTAAAADLKARGYTDADITIIILGASHPELLVADTASVLLEAYPESSLSRADKYLKRAQGMSGNRAPQLTDGKNFSETFRATLAAAESEARLQEAIAAFEGAAGRDALVSAWSECIAELEARGATRGSTPLPDIEYTVPAPSQGGSSAGIDPTTGVIIGIVVLIIAAGVGYVALNGGEQFSQLIPYAGNLGGNAKPVLRLPLPGF</sequence>
<gene>
    <name evidence="3" type="ORF">CENDO_09575</name>
</gene>
<keyword evidence="1" id="KW-0472">Membrane</keyword>
<dbReference type="Proteomes" id="UP000296352">
    <property type="component" value="Chromosome"/>
</dbReference>
<evidence type="ECO:0000313" key="3">
    <source>
        <dbReference type="EMBL" id="QCB29170.1"/>
    </source>
</evidence>
<dbReference type="OrthoDB" id="4419045at2"/>
<organism evidence="3 4">
    <name type="scientific">Corynebacterium endometrii</name>
    <dbReference type="NCBI Taxonomy" id="2488819"/>
    <lineage>
        <taxon>Bacteria</taxon>
        <taxon>Bacillati</taxon>
        <taxon>Actinomycetota</taxon>
        <taxon>Actinomycetes</taxon>
        <taxon>Mycobacteriales</taxon>
        <taxon>Corynebacteriaceae</taxon>
        <taxon>Corynebacterium</taxon>
    </lineage>
</organism>
<evidence type="ECO:0000313" key="4">
    <source>
        <dbReference type="Proteomes" id="UP000296352"/>
    </source>
</evidence>
<dbReference type="KEGG" id="cee:CENDO_09575"/>
<keyword evidence="4" id="KW-1185">Reference proteome</keyword>
<accession>A0A4P7QI14</accession>
<protein>
    <submittedName>
        <fullName evidence="3">Uncharacterized protein</fullName>
    </submittedName>
</protein>
<proteinExistence type="predicted"/>
<feature type="chain" id="PRO_5020631513" evidence="2">
    <location>
        <begin position="28"/>
        <end position="308"/>
    </location>
</feature>
<keyword evidence="2" id="KW-0732">Signal</keyword>
<evidence type="ECO:0000256" key="2">
    <source>
        <dbReference type="SAM" id="SignalP"/>
    </source>
</evidence>
<dbReference type="RefSeq" id="WP_136141800.1">
    <property type="nucleotide sequence ID" value="NZ_CP039247.1"/>
</dbReference>
<feature type="signal peptide" evidence="2">
    <location>
        <begin position="1"/>
        <end position="27"/>
    </location>
</feature>
<evidence type="ECO:0000256" key="1">
    <source>
        <dbReference type="SAM" id="Phobius"/>
    </source>
</evidence>
<dbReference type="AlphaFoldDB" id="A0A4P7QI14"/>
<dbReference type="EMBL" id="CP039247">
    <property type="protein sequence ID" value="QCB29170.1"/>
    <property type="molecule type" value="Genomic_DNA"/>
</dbReference>
<keyword evidence="1" id="KW-0812">Transmembrane</keyword>